<name>A0A1Y2DQ44_9PEZI</name>
<dbReference type="OrthoDB" id="202203at2759"/>
<dbReference type="SUPFAM" id="SSF51905">
    <property type="entry name" value="FAD/NAD(P)-binding domain"/>
    <property type="match status" value="1"/>
</dbReference>
<dbReference type="InterPro" id="IPR023753">
    <property type="entry name" value="FAD/NAD-binding_dom"/>
</dbReference>
<sequence>MFAKAILLAKLFGHISSLLLSYVCRSLSVQLSHLAYRLKLFSPPPSSAQEPLNIIIIGASFAGLFAARSIAQSLPPKSPYKVVVVEPHSHFHFTWVLPRFCVIRGQEHKAFIPYTHKFFGGNVRWIRDRVASVGRDKIRLQSDGREIPYWMLLIATGSGGPVDAENALPSRVGVDGRTEGLERLRAIQRRIEKAGRLVVVGGGAAGVELATDAKTAYPEKIVTLVHSREAVMHRFGPGLRNAALKGLTDLGVNVLVGERVVEEDAEAGFILLKSGMKIDCDYLVNCAGQRPSSGLLEELSPSSISETGHIRVKPTLQILDDMLPNIFACGDVADTGNANPNARAAFKQADIVVNNVLDVVNGKTPQRTYYPHWADGLIKLTLGLNQSISHVGDGKTELLFKAKDKEVDLGAAKAWKLLRAKPFEGEKVAAFGIDLDEAP</sequence>
<keyword evidence="3" id="KW-1185">Reference proteome</keyword>
<gene>
    <name evidence="2" type="ORF">BCR38DRAFT_459167</name>
</gene>
<protein>
    <recommendedName>
        <fullName evidence="1">FAD/NAD(P)-binding domain-containing protein</fullName>
    </recommendedName>
</protein>
<dbReference type="Gene3D" id="3.50.50.100">
    <property type="match status" value="1"/>
</dbReference>
<dbReference type="GeneID" id="63778464"/>
<dbReference type="PRINTS" id="PR00411">
    <property type="entry name" value="PNDRDTASEI"/>
</dbReference>
<dbReference type="EMBL" id="MCFJ01000010">
    <property type="protein sequence ID" value="ORY61236.1"/>
    <property type="molecule type" value="Genomic_DNA"/>
</dbReference>
<accession>A0A1Y2DQ44</accession>
<proteinExistence type="predicted"/>
<dbReference type="Proteomes" id="UP000193689">
    <property type="component" value="Unassembled WGS sequence"/>
</dbReference>
<dbReference type="PRINTS" id="PR00368">
    <property type="entry name" value="FADPNR"/>
</dbReference>
<dbReference type="FunCoup" id="A0A1Y2DQ44">
    <property type="interactions" value="392"/>
</dbReference>
<feature type="domain" description="FAD/NAD(P)-binding" evidence="1">
    <location>
        <begin position="53"/>
        <end position="347"/>
    </location>
</feature>
<dbReference type="InterPro" id="IPR036188">
    <property type="entry name" value="FAD/NAD-bd_sf"/>
</dbReference>
<dbReference type="PANTHER" id="PTHR43735:SF5">
    <property type="entry name" value="FAD_NAD(P)-BINDING DOMAIN-CONTAINING PROTEIN"/>
    <property type="match status" value="1"/>
</dbReference>
<dbReference type="GO" id="GO:0050660">
    <property type="term" value="F:flavin adenine dinucleotide binding"/>
    <property type="evidence" value="ECO:0007669"/>
    <property type="project" value="TreeGrafter"/>
</dbReference>
<organism evidence="2 3">
    <name type="scientific">Pseudomassariella vexata</name>
    <dbReference type="NCBI Taxonomy" id="1141098"/>
    <lineage>
        <taxon>Eukaryota</taxon>
        <taxon>Fungi</taxon>
        <taxon>Dikarya</taxon>
        <taxon>Ascomycota</taxon>
        <taxon>Pezizomycotina</taxon>
        <taxon>Sordariomycetes</taxon>
        <taxon>Xylariomycetidae</taxon>
        <taxon>Amphisphaeriales</taxon>
        <taxon>Pseudomassariaceae</taxon>
        <taxon>Pseudomassariella</taxon>
    </lineage>
</organism>
<comment type="caution">
    <text evidence="2">The sequence shown here is derived from an EMBL/GenBank/DDBJ whole genome shotgun (WGS) entry which is preliminary data.</text>
</comment>
<evidence type="ECO:0000313" key="3">
    <source>
        <dbReference type="Proteomes" id="UP000193689"/>
    </source>
</evidence>
<dbReference type="RefSeq" id="XP_040713313.1">
    <property type="nucleotide sequence ID" value="XM_040862252.1"/>
</dbReference>
<evidence type="ECO:0000259" key="1">
    <source>
        <dbReference type="Pfam" id="PF07992"/>
    </source>
</evidence>
<dbReference type="InParanoid" id="A0A1Y2DQ44"/>
<evidence type="ECO:0000313" key="2">
    <source>
        <dbReference type="EMBL" id="ORY61236.1"/>
    </source>
</evidence>
<dbReference type="GO" id="GO:0004174">
    <property type="term" value="F:electron-transferring-flavoprotein dehydrogenase activity"/>
    <property type="evidence" value="ECO:0007669"/>
    <property type="project" value="TreeGrafter"/>
</dbReference>
<reference evidence="2 3" key="1">
    <citation type="submission" date="2016-07" db="EMBL/GenBank/DDBJ databases">
        <title>Pervasive Adenine N6-methylation of Active Genes in Fungi.</title>
        <authorList>
            <consortium name="DOE Joint Genome Institute"/>
            <person name="Mondo S.J."/>
            <person name="Dannebaum R.O."/>
            <person name="Kuo R.C."/>
            <person name="Labutti K."/>
            <person name="Haridas S."/>
            <person name="Kuo A."/>
            <person name="Salamov A."/>
            <person name="Ahrendt S.R."/>
            <person name="Lipzen A."/>
            <person name="Sullivan W."/>
            <person name="Andreopoulos W.B."/>
            <person name="Clum A."/>
            <person name="Lindquist E."/>
            <person name="Daum C."/>
            <person name="Ramamoorthy G.K."/>
            <person name="Gryganskyi A."/>
            <person name="Culley D."/>
            <person name="Magnuson J.K."/>
            <person name="James T.Y."/>
            <person name="O'Malley M.A."/>
            <person name="Stajich J.E."/>
            <person name="Spatafora J.W."/>
            <person name="Visel A."/>
            <person name="Grigoriev I.V."/>
        </authorList>
    </citation>
    <scope>NUCLEOTIDE SEQUENCE [LARGE SCALE GENOMIC DNA]</scope>
    <source>
        <strain evidence="2 3">CBS 129021</strain>
    </source>
</reference>
<dbReference type="GO" id="GO:0005737">
    <property type="term" value="C:cytoplasm"/>
    <property type="evidence" value="ECO:0007669"/>
    <property type="project" value="TreeGrafter"/>
</dbReference>
<dbReference type="AlphaFoldDB" id="A0A1Y2DQ44"/>
<dbReference type="STRING" id="1141098.A0A1Y2DQ44"/>
<dbReference type="Pfam" id="PF07992">
    <property type="entry name" value="Pyr_redox_2"/>
    <property type="match status" value="1"/>
</dbReference>
<dbReference type="PANTHER" id="PTHR43735">
    <property type="entry name" value="APOPTOSIS-INDUCING FACTOR 1"/>
    <property type="match status" value="1"/>
</dbReference>